<feature type="compositionally biased region" description="Basic and acidic residues" evidence="3">
    <location>
        <begin position="76"/>
        <end position="85"/>
    </location>
</feature>
<sequence length="333" mass="36139">MSNARPDPVSRLIRVAGRVGKRYFGRVTPGASLPSKLQMNRLIAASLSIVLVSCIGGCKNSQQQIEPSQTSSRDPGASREQRSPGDEDYNGKYQAESHHRHHHGRRGETPDDNWGTYDRTDDGDAPASRAEVAGGSSQTRFSRHHNSRALTAAPGKFDFYVLNLSWSPEFCHGHPSAAECSQHRAFTLHGLWPQNNDGTYPEDCSDAPGPANPSQYADIYPDASLLQHEWQTHGTCSGLAPDQFLTLDRRAEHSITIPTALAHLKQQASMTPAQIVTLFTQSNAGLPASSLAITCGNNFLTAVEVCMDKNLKPESCSAVKTCGANQIRIPAPQ</sequence>
<dbReference type="InterPro" id="IPR039378">
    <property type="entry name" value="RNase_T2_prok"/>
</dbReference>
<organism evidence="4 5">
    <name type="scientific">Terriglobus roseus</name>
    <dbReference type="NCBI Taxonomy" id="392734"/>
    <lineage>
        <taxon>Bacteria</taxon>
        <taxon>Pseudomonadati</taxon>
        <taxon>Acidobacteriota</taxon>
        <taxon>Terriglobia</taxon>
        <taxon>Terriglobales</taxon>
        <taxon>Acidobacteriaceae</taxon>
        <taxon>Terriglobus</taxon>
    </lineage>
</organism>
<evidence type="ECO:0000313" key="5">
    <source>
        <dbReference type="Proteomes" id="UP000182409"/>
    </source>
</evidence>
<feature type="compositionally biased region" description="Polar residues" evidence="3">
    <location>
        <begin position="60"/>
        <end position="73"/>
    </location>
</feature>
<dbReference type="SUPFAM" id="SSF55895">
    <property type="entry name" value="Ribonuclease Rh-like"/>
    <property type="match status" value="1"/>
</dbReference>
<dbReference type="AlphaFoldDB" id="A0A1H4Q4A2"/>
<dbReference type="GO" id="GO:0033897">
    <property type="term" value="F:ribonuclease T2 activity"/>
    <property type="evidence" value="ECO:0007669"/>
    <property type="project" value="InterPro"/>
</dbReference>
<comment type="similarity">
    <text evidence="1 2">Belongs to the RNase T2 family.</text>
</comment>
<dbReference type="EMBL" id="FNSD01000001">
    <property type="protein sequence ID" value="SEC14431.1"/>
    <property type="molecule type" value="Genomic_DNA"/>
</dbReference>
<dbReference type="Gene3D" id="3.90.730.10">
    <property type="entry name" value="Ribonuclease T2-like"/>
    <property type="match status" value="1"/>
</dbReference>
<evidence type="ECO:0000313" key="4">
    <source>
        <dbReference type="EMBL" id="SEC14431.1"/>
    </source>
</evidence>
<evidence type="ECO:0000256" key="3">
    <source>
        <dbReference type="SAM" id="MobiDB-lite"/>
    </source>
</evidence>
<dbReference type="InterPro" id="IPR001568">
    <property type="entry name" value="RNase_T2-like"/>
</dbReference>
<protein>
    <submittedName>
        <fullName evidence="4">Ribonuclease T2</fullName>
    </submittedName>
</protein>
<dbReference type="PANTHER" id="PTHR11240:SF22">
    <property type="entry name" value="RIBONUCLEASE T2"/>
    <property type="match status" value="1"/>
</dbReference>
<dbReference type="InterPro" id="IPR036430">
    <property type="entry name" value="RNase_T2-like_sf"/>
</dbReference>
<dbReference type="PANTHER" id="PTHR11240">
    <property type="entry name" value="RIBONUCLEASE T2"/>
    <property type="match status" value="1"/>
</dbReference>
<feature type="region of interest" description="Disordered" evidence="3">
    <location>
        <begin position="60"/>
        <end position="147"/>
    </location>
</feature>
<evidence type="ECO:0000256" key="2">
    <source>
        <dbReference type="RuleBase" id="RU004328"/>
    </source>
</evidence>
<dbReference type="PROSITE" id="PS00530">
    <property type="entry name" value="RNASE_T2_1"/>
    <property type="match status" value="1"/>
</dbReference>
<dbReference type="Pfam" id="PF00445">
    <property type="entry name" value="Ribonuclease_T2"/>
    <property type="match status" value="1"/>
</dbReference>
<dbReference type="GO" id="GO:0003723">
    <property type="term" value="F:RNA binding"/>
    <property type="evidence" value="ECO:0007669"/>
    <property type="project" value="InterPro"/>
</dbReference>
<dbReference type="CDD" id="cd01062">
    <property type="entry name" value="RNase_T2_prok"/>
    <property type="match status" value="1"/>
</dbReference>
<gene>
    <name evidence="4" type="ORF">SAMN05443244_2762</name>
</gene>
<dbReference type="InterPro" id="IPR018188">
    <property type="entry name" value="RNase_T2_His_AS_1"/>
</dbReference>
<dbReference type="GO" id="GO:0006401">
    <property type="term" value="P:RNA catabolic process"/>
    <property type="evidence" value="ECO:0007669"/>
    <property type="project" value="UniProtKB-ARBA"/>
</dbReference>
<evidence type="ECO:0000256" key="1">
    <source>
        <dbReference type="ARBA" id="ARBA00007469"/>
    </source>
</evidence>
<proteinExistence type="inferred from homology"/>
<accession>A0A1H4Q4A2</accession>
<reference evidence="4 5" key="1">
    <citation type="submission" date="2016-10" db="EMBL/GenBank/DDBJ databases">
        <authorList>
            <person name="de Groot N.N."/>
        </authorList>
    </citation>
    <scope>NUCLEOTIDE SEQUENCE [LARGE SCALE GENOMIC DNA]</scope>
    <source>
        <strain evidence="4 5">AB35.6</strain>
    </source>
</reference>
<dbReference type="PROSITE" id="PS00531">
    <property type="entry name" value="RNASE_T2_2"/>
    <property type="match status" value="1"/>
</dbReference>
<dbReference type="Proteomes" id="UP000182409">
    <property type="component" value="Unassembled WGS sequence"/>
</dbReference>
<name>A0A1H4Q4A2_9BACT</name>
<dbReference type="InterPro" id="IPR033130">
    <property type="entry name" value="RNase_T2_His_AS_2"/>
</dbReference>